<keyword evidence="13" id="KW-1133">Transmembrane helix</keyword>
<reference evidence="15" key="2">
    <citation type="submission" date="2019-06" db="EMBL/GenBank/DDBJ databases">
        <title>Genomics analysis of Aphanomyces spp. identifies a new class of oomycete effector associated with host adaptation.</title>
        <authorList>
            <person name="Gaulin E."/>
        </authorList>
    </citation>
    <scope>NUCLEOTIDE SEQUENCE</scope>
    <source>
        <strain evidence="15">CBS 578.67</strain>
    </source>
</reference>
<dbReference type="FunFam" id="3.30.530.20:FF:000017">
    <property type="entry name" value="Phosphatidylcholine transfer protein, putative"/>
    <property type="match status" value="1"/>
</dbReference>
<evidence type="ECO:0000313" key="16">
    <source>
        <dbReference type="EMBL" id="VFU00624.1"/>
    </source>
</evidence>
<accession>A0A485LPY2</accession>
<gene>
    <name evidence="16" type="primary">Aste57867_23981</name>
    <name evidence="15" type="ORF">As57867_023908</name>
    <name evidence="16" type="ORF">ASTE57867_23981</name>
</gene>
<dbReference type="InterPro" id="IPR036034">
    <property type="entry name" value="PDZ_sf"/>
</dbReference>
<organism evidence="16 17">
    <name type="scientific">Aphanomyces stellatus</name>
    <dbReference type="NCBI Taxonomy" id="120398"/>
    <lineage>
        <taxon>Eukaryota</taxon>
        <taxon>Sar</taxon>
        <taxon>Stramenopiles</taxon>
        <taxon>Oomycota</taxon>
        <taxon>Saprolegniomycetes</taxon>
        <taxon>Saprolegniales</taxon>
        <taxon>Verrucalvaceae</taxon>
        <taxon>Aphanomyces</taxon>
    </lineage>
</organism>
<sequence>MHQIHHSSPELTDEAIDEAMELAEESTWDARGQDETVYVEKQFELYRSISTASTLPKYYCKAWFPYKADTLFNVLHDLKYRKEWDTTFVKQAYVVDHPPSEADDVDVVYWCTKLPWPFSNRDYVFFRRTTLVKDTFVVLSEAGAHKDAPAFQSTQRIEVFRAHLLIRASGTNSCELFLAYSDESNYAVPNAVINYALSTSLPSYLNDLRTACANYAGFIRGLDDNGLQTIPSQLVRARRGRRNLLHRAFSVRAPPASAPPHTRARPLLHRAKSSSDAVAAPDDVTVQFKLPATGLVLQQNTATSVLHAVLGTCEKGSEAARHKQLAPGLLVSSINGHSVADATFFDVLERLQRAARPVTVGFKQLALPPSDQREEKPPIISVDNNNPSAVAVRYEDALHESLASAPTAGGTRVDAKETGGAVLCVERFQYPAGSRLVQIDDLRVVDMPLSEIVHHLRRNTLVKYVVLEAPAAPASPLKKAKSFAASTLSKLSLKAAPSLATSSSSAPTTPTKAKGKATKSHASGGVLDDYTKIQVTPETFEWAWTHVQLLMGEERHFSAAPLLEKLQAFMETALLKPHAAGRLAQVSAEMQAKAPQLDVLKSRSDQGMAALHEFNNDTDAGWRFGQTYFGVSTHWKPGESGTVWLKLDGICEGVDVFNTLAVVRETDLFHQWVPFCNKATLLANLARVELVTYVSIAIPLMQRDAVIHAFGINATYEHRCILLLGKSAVQDAHPDVQFPPVKGWNSDRMDLRGFRALIEPYGRTRARMCIVVNVDPKCPVPQSLLNFTIKKMAGILLYLLMKEAQKIERNTADERNPHVARILHDPFYKWLKPRMDTWFTHLEGRTLPPAQSVRAPLANVVTGTLYGQRVDAKLSPKQRTSSSDMLTSSSHVRRPSPPPLHRPVSDYLYSVPLWPYVLLAAVYSVCITRSTSWVVACLWKALLTCAWAWFGVAGLVTWQVRQQVHVGAELQRLRWRVVRYALVFELVSSTCVYIWTYYMACHFGFIAPRRSGGCDAPPSAVHFWLLANSFLVASVVVAVLYAVQLHI</sequence>
<keyword evidence="13" id="KW-0472">Membrane</keyword>
<evidence type="ECO:0000313" key="17">
    <source>
        <dbReference type="Proteomes" id="UP000332933"/>
    </source>
</evidence>
<dbReference type="AlphaFoldDB" id="A0A485LPY2"/>
<evidence type="ECO:0000256" key="1">
    <source>
        <dbReference type="ARBA" id="ARBA00004496"/>
    </source>
</evidence>
<evidence type="ECO:0000256" key="11">
    <source>
        <dbReference type="ARBA" id="ARBA00079049"/>
    </source>
</evidence>
<feature type="region of interest" description="Disordered" evidence="12">
    <location>
        <begin position="499"/>
        <end position="521"/>
    </location>
</feature>
<dbReference type="GO" id="GO:0005829">
    <property type="term" value="C:cytosol"/>
    <property type="evidence" value="ECO:0007669"/>
    <property type="project" value="UniProtKB-ARBA"/>
</dbReference>
<evidence type="ECO:0000256" key="12">
    <source>
        <dbReference type="SAM" id="MobiDB-lite"/>
    </source>
</evidence>
<evidence type="ECO:0000256" key="6">
    <source>
        <dbReference type="ARBA" id="ARBA00023055"/>
    </source>
</evidence>
<evidence type="ECO:0000256" key="10">
    <source>
        <dbReference type="ARBA" id="ARBA00077188"/>
    </source>
</evidence>
<dbReference type="SMART" id="SM00234">
    <property type="entry name" value="START"/>
    <property type="match status" value="1"/>
</dbReference>
<dbReference type="GO" id="GO:0008289">
    <property type="term" value="F:lipid binding"/>
    <property type="evidence" value="ECO:0007669"/>
    <property type="project" value="UniProtKB-KW"/>
</dbReference>
<keyword evidence="3" id="KW-0963">Cytoplasm</keyword>
<comment type="subunit">
    <text evidence="8">Interacts with ACOT13/THEM2.</text>
</comment>
<feature type="transmembrane region" description="Helical" evidence="13">
    <location>
        <begin position="933"/>
        <end position="956"/>
    </location>
</feature>
<dbReference type="Proteomes" id="UP000332933">
    <property type="component" value="Unassembled WGS sequence"/>
</dbReference>
<keyword evidence="5" id="KW-0007">Acetylation</keyword>
<feature type="transmembrane region" description="Helical" evidence="13">
    <location>
        <begin position="977"/>
        <end position="1000"/>
    </location>
</feature>
<keyword evidence="6" id="KW-0445">Lipid transport</keyword>
<dbReference type="CDD" id="cd00136">
    <property type="entry name" value="PDZ_canonical"/>
    <property type="match status" value="1"/>
</dbReference>
<keyword evidence="13" id="KW-0812">Transmembrane</keyword>
<keyword evidence="17" id="KW-1185">Reference proteome</keyword>
<feature type="compositionally biased region" description="Low complexity" evidence="12">
    <location>
        <begin position="881"/>
        <end position="890"/>
    </location>
</feature>
<dbReference type="PANTHER" id="PTHR19308:SF39">
    <property type="entry name" value="PHOSPHATIDYLCHOLINE TRANSFER PROTEIN"/>
    <property type="match status" value="1"/>
</dbReference>
<feature type="region of interest" description="Disordered" evidence="12">
    <location>
        <begin position="874"/>
        <end position="899"/>
    </location>
</feature>
<dbReference type="SUPFAM" id="SSF55961">
    <property type="entry name" value="Bet v1-like"/>
    <property type="match status" value="2"/>
</dbReference>
<evidence type="ECO:0000256" key="8">
    <source>
        <dbReference type="ARBA" id="ARBA00063535"/>
    </source>
</evidence>
<protein>
    <recommendedName>
        <fullName evidence="9">Phosphatidylcholine transfer protein</fullName>
    </recommendedName>
    <alternativeName>
        <fullName evidence="11">START domain-containing protein 2</fullName>
    </alternativeName>
    <alternativeName>
        <fullName evidence="10">StAR-related lipid transfer protein 2</fullName>
    </alternativeName>
</protein>
<feature type="compositionally biased region" description="Low complexity" evidence="12">
    <location>
        <begin position="499"/>
        <end position="512"/>
    </location>
</feature>
<dbReference type="GO" id="GO:0006869">
    <property type="term" value="P:lipid transport"/>
    <property type="evidence" value="ECO:0007669"/>
    <property type="project" value="UniProtKB-KW"/>
</dbReference>
<evidence type="ECO:0000256" key="7">
    <source>
        <dbReference type="ARBA" id="ARBA00023121"/>
    </source>
</evidence>
<evidence type="ECO:0000256" key="4">
    <source>
        <dbReference type="ARBA" id="ARBA00022553"/>
    </source>
</evidence>
<evidence type="ECO:0000256" key="9">
    <source>
        <dbReference type="ARBA" id="ARBA00069061"/>
    </source>
</evidence>
<feature type="transmembrane region" description="Helical" evidence="13">
    <location>
        <begin position="1020"/>
        <end position="1043"/>
    </location>
</feature>
<feature type="domain" description="START" evidence="14">
    <location>
        <begin position="23"/>
        <end position="217"/>
    </location>
</feature>
<dbReference type="PROSITE" id="PS50848">
    <property type="entry name" value="START"/>
    <property type="match status" value="1"/>
</dbReference>
<dbReference type="Gene3D" id="3.30.530.20">
    <property type="match status" value="2"/>
</dbReference>
<dbReference type="EMBL" id="CAADRA010007354">
    <property type="protein sequence ID" value="VFU00624.1"/>
    <property type="molecule type" value="Genomic_DNA"/>
</dbReference>
<dbReference type="EMBL" id="VJMH01007328">
    <property type="protein sequence ID" value="KAF0684060.1"/>
    <property type="molecule type" value="Genomic_DNA"/>
</dbReference>
<dbReference type="Pfam" id="PF01852">
    <property type="entry name" value="START"/>
    <property type="match status" value="1"/>
</dbReference>
<comment type="subcellular location">
    <subcellularLocation>
        <location evidence="1">Cytoplasm</location>
    </subcellularLocation>
</comment>
<keyword evidence="2" id="KW-0813">Transport</keyword>
<evidence type="ECO:0000259" key="14">
    <source>
        <dbReference type="PROSITE" id="PS50848"/>
    </source>
</evidence>
<proteinExistence type="predicted"/>
<dbReference type="InterPro" id="IPR002913">
    <property type="entry name" value="START_lipid-bd_dom"/>
</dbReference>
<evidence type="ECO:0000256" key="5">
    <source>
        <dbReference type="ARBA" id="ARBA00022990"/>
    </source>
</evidence>
<evidence type="ECO:0000256" key="2">
    <source>
        <dbReference type="ARBA" id="ARBA00022448"/>
    </source>
</evidence>
<reference evidence="16 17" key="1">
    <citation type="submission" date="2019-03" db="EMBL/GenBank/DDBJ databases">
        <authorList>
            <person name="Gaulin E."/>
            <person name="Dumas B."/>
        </authorList>
    </citation>
    <scope>NUCLEOTIDE SEQUENCE [LARGE SCALE GENOMIC DNA]</scope>
    <source>
        <strain evidence="16">CBS 568.67</strain>
    </source>
</reference>
<dbReference type="PANTHER" id="PTHR19308">
    <property type="entry name" value="PHOSPHATIDYLCHOLINE TRANSFER PROTEIN"/>
    <property type="match status" value="1"/>
</dbReference>
<name>A0A485LPY2_9STRA</name>
<dbReference type="SUPFAM" id="SSF50156">
    <property type="entry name" value="PDZ domain-like"/>
    <property type="match status" value="1"/>
</dbReference>
<dbReference type="InterPro" id="IPR051213">
    <property type="entry name" value="START_lipid_transfer"/>
</dbReference>
<keyword evidence="7" id="KW-0446">Lipid-binding</keyword>
<dbReference type="InterPro" id="IPR023393">
    <property type="entry name" value="START-like_dom_sf"/>
</dbReference>
<evidence type="ECO:0000256" key="13">
    <source>
        <dbReference type="SAM" id="Phobius"/>
    </source>
</evidence>
<dbReference type="OrthoDB" id="1295045at2759"/>
<evidence type="ECO:0000256" key="3">
    <source>
        <dbReference type="ARBA" id="ARBA00022490"/>
    </source>
</evidence>
<keyword evidence="4" id="KW-0597">Phosphoprotein</keyword>
<evidence type="ECO:0000313" key="15">
    <source>
        <dbReference type="EMBL" id="KAF0684060.1"/>
    </source>
</evidence>